<protein>
    <recommendedName>
        <fullName evidence="11">Cytochrome P450</fullName>
    </recommendedName>
</protein>
<feature type="signal peptide" evidence="8">
    <location>
        <begin position="1"/>
        <end position="27"/>
    </location>
</feature>
<dbReference type="PRINTS" id="PR00463">
    <property type="entry name" value="EP450I"/>
</dbReference>
<dbReference type="Gene3D" id="1.10.630.10">
    <property type="entry name" value="Cytochrome P450"/>
    <property type="match status" value="1"/>
</dbReference>
<dbReference type="Proteomes" id="UP001279734">
    <property type="component" value="Unassembled WGS sequence"/>
</dbReference>
<evidence type="ECO:0000313" key="10">
    <source>
        <dbReference type="Proteomes" id="UP001279734"/>
    </source>
</evidence>
<sequence>MALFLLSSFLLLSFFLSLYRILQYSLSRSKTKPTTATVAGKTNHGFKRYPFFGSIPQYLANRDRFMEWTTGVLSSLPGNTAIFYSIGSSHCVVTANPSNVEHILKTNFHNYPKGGITIPLEDFLGRGIFNADGPQWMLQRKIASYVFNRRSLRDFVLENVRNEIQTRLVPLLKAAAETGRVLDLQDVLERFAFDNVCKVAFNVDPRCLGVDGPGKSGFMRAFQDASTIITGRVMDGFPYVWNIKKFFNVGSEKKLRESIQIVRGFVDGIIRKRLEEKSEGYEDLLSRFIGAGENSLDLLRDVAVSFILAGSDTTSSGLSWLFWQLSLHPNVVDNIRLEAEAIRARRGKRAGDMYDIDELREMNYMHAAISEALRLYPPVPTDIKACLEDDVLPDGTVIKKGWFIYYHSYAMGRMASVWGKDCEMFRPERWMENGKCRQESAFRYPVFHAGPRICLGKEMAYIQMKATVMCLIEQFKVEMLEKEKTPRYLQSLTLRMKDGLRVRVKERNV</sequence>
<evidence type="ECO:0000256" key="8">
    <source>
        <dbReference type="SAM" id="SignalP"/>
    </source>
</evidence>
<keyword evidence="6 7" id="KW-0349">Heme</keyword>
<organism evidence="9 10">
    <name type="scientific">Nepenthes gracilis</name>
    <name type="common">Slender pitcher plant</name>
    <dbReference type="NCBI Taxonomy" id="150966"/>
    <lineage>
        <taxon>Eukaryota</taxon>
        <taxon>Viridiplantae</taxon>
        <taxon>Streptophyta</taxon>
        <taxon>Embryophyta</taxon>
        <taxon>Tracheophyta</taxon>
        <taxon>Spermatophyta</taxon>
        <taxon>Magnoliopsida</taxon>
        <taxon>eudicotyledons</taxon>
        <taxon>Gunneridae</taxon>
        <taxon>Pentapetalae</taxon>
        <taxon>Caryophyllales</taxon>
        <taxon>Nepenthaceae</taxon>
        <taxon>Nepenthes</taxon>
    </lineage>
</organism>
<evidence type="ECO:0000313" key="9">
    <source>
        <dbReference type="EMBL" id="GMH29421.1"/>
    </source>
</evidence>
<dbReference type="GO" id="GO:0006629">
    <property type="term" value="P:lipid metabolic process"/>
    <property type="evidence" value="ECO:0007669"/>
    <property type="project" value="UniProtKB-ARBA"/>
</dbReference>
<dbReference type="InterPro" id="IPR017972">
    <property type="entry name" value="Cyt_P450_CS"/>
</dbReference>
<comment type="caution">
    <text evidence="9">The sequence shown here is derived from an EMBL/GenBank/DDBJ whole genome shotgun (WGS) entry which is preliminary data.</text>
</comment>
<keyword evidence="8" id="KW-0732">Signal</keyword>
<keyword evidence="3 6" id="KW-0479">Metal-binding</keyword>
<dbReference type="InterPro" id="IPR002401">
    <property type="entry name" value="Cyt_P450_E_grp-I"/>
</dbReference>
<dbReference type="PANTHER" id="PTHR24296">
    <property type="entry name" value="CYTOCHROME P450"/>
    <property type="match status" value="1"/>
</dbReference>
<comment type="similarity">
    <text evidence="2 7">Belongs to the cytochrome P450 family.</text>
</comment>
<keyword evidence="4 7" id="KW-0560">Oxidoreductase</keyword>
<evidence type="ECO:0000256" key="5">
    <source>
        <dbReference type="ARBA" id="ARBA00023004"/>
    </source>
</evidence>
<dbReference type="EMBL" id="BSYO01000036">
    <property type="protein sequence ID" value="GMH29421.1"/>
    <property type="molecule type" value="Genomic_DNA"/>
</dbReference>
<keyword evidence="5 6" id="KW-0408">Iron</keyword>
<evidence type="ECO:0000256" key="7">
    <source>
        <dbReference type="RuleBase" id="RU000461"/>
    </source>
</evidence>
<feature type="chain" id="PRO_5041950233" description="Cytochrome P450" evidence="8">
    <location>
        <begin position="28"/>
        <end position="509"/>
    </location>
</feature>
<evidence type="ECO:0000256" key="4">
    <source>
        <dbReference type="ARBA" id="ARBA00023002"/>
    </source>
</evidence>
<dbReference type="InterPro" id="IPR001128">
    <property type="entry name" value="Cyt_P450"/>
</dbReference>
<accession>A0AAD3TI59</accession>
<evidence type="ECO:0000256" key="6">
    <source>
        <dbReference type="PIRSR" id="PIRSR602401-1"/>
    </source>
</evidence>
<dbReference type="SUPFAM" id="SSF48264">
    <property type="entry name" value="Cytochrome P450"/>
    <property type="match status" value="1"/>
</dbReference>
<dbReference type="CDD" id="cd11064">
    <property type="entry name" value="CYP86A"/>
    <property type="match status" value="1"/>
</dbReference>
<dbReference type="GO" id="GO:0005506">
    <property type="term" value="F:iron ion binding"/>
    <property type="evidence" value="ECO:0007669"/>
    <property type="project" value="InterPro"/>
</dbReference>
<evidence type="ECO:0000256" key="2">
    <source>
        <dbReference type="ARBA" id="ARBA00010617"/>
    </source>
</evidence>
<proteinExistence type="inferred from homology"/>
<evidence type="ECO:0000256" key="3">
    <source>
        <dbReference type="ARBA" id="ARBA00022723"/>
    </source>
</evidence>
<dbReference type="AlphaFoldDB" id="A0AAD3TI59"/>
<dbReference type="Pfam" id="PF00067">
    <property type="entry name" value="p450"/>
    <property type="match status" value="1"/>
</dbReference>
<dbReference type="GO" id="GO:0004497">
    <property type="term" value="F:monooxygenase activity"/>
    <property type="evidence" value="ECO:0007669"/>
    <property type="project" value="UniProtKB-KW"/>
</dbReference>
<evidence type="ECO:0000256" key="1">
    <source>
        <dbReference type="ARBA" id="ARBA00001971"/>
    </source>
</evidence>
<keyword evidence="7" id="KW-0503">Monooxygenase</keyword>
<comment type="cofactor">
    <cofactor evidence="1 6">
        <name>heme</name>
        <dbReference type="ChEBI" id="CHEBI:30413"/>
    </cofactor>
</comment>
<keyword evidence="10" id="KW-1185">Reference proteome</keyword>
<reference evidence="9" key="1">
    <citation type="submission" date="2023-05" db="EMBL/GenBank/DDBJ databases">
        <title>Nepenthes gracilis genome sequencing.</title>
        <authorList>
            <person name="Fukushima K."/>
        </authorList>
    </citation>
    <scope>NUCLEOTIDE SEQUENCE</scope>
    <source>
        <strain evidence="9">SING2019-196</strain>
    </source>
</reference>
<evidence type="ECO:0008006" key="11">
    <source>
        <dbReference type="Google" id="ProtNLM"/>
    </source>
</evidence>
<dbReference type="PROSITE" id="PS00086">
    <property type="entry name" value="CYTOCHROME_P450"/>
    <property type="match status" value="1"/>
</dbReference>
<dbReference type="GO" id="GO:0016705">
    <property type="term" value="F:oxidoreductase activity, acting on paired donors, with incorporation or reduction of molecular oxygen"/>
    <property type="evidence" value="ECO:0007669"/>
    <property type="project" value="InterPro"/>
</dbReference>
<dbReference type="PRINTS" id="PR00385">
    <property type="entry name" value="P450"/>
</dbReference>
<name>A0AAD3TI59_NEPGR</name>
<dbReference type="GO" id="GO:0020037">
    <property type="term" value="F:heme binding"/>
    <property type="evidence" value="ECO:0007669"/>
    <property type="project" value="InterPro"/>
</dbReference>
<feature type="binding site" description="axial binding residue" evidence="6">
    <location>
        <position position="454"/>
    </location>
    <ligand>
        <name>heme</name>
        <dbReference type="ChEBI" id="CHEBI:30413"/>
    </ligand>
    <ligandPart>
        <name>Fe</name>
        <dbReference type="ChEBI" id="CHEBI:18248"/>
    </ligandPart>
</feature>
<gene>
    <name evidence="9" type="ORF">Nepgr_031264</name>
</gene>
<dbReference type="InterPro" id="IPR036396">
    <property type="entry name" value="Cyt_P450_sf"/>
</dbReference>